<protein>
    <submittedName>
        <fullName evidence="1">Uncharacterized protein</fullName>
    </submittedName>
</protein>
<dbReference type="EMBL" id="AYYY01000034">
    <property type="protein sequence ID" value="KRM61182.1"/>
    <property type="molecule type" value="Genomic_DNA"/>
</dbReference>
<sequence length="63" mass="7312">MIFLNNDQEIVQVKLDQPKNYQAATASKAFQMKLGENKTVLVYNRINNYILDALLKAVFRNDH</sequence>
<dbReference type="AlphaFoldDB" id="A0A0R2A1P2"/>
<keyword evidence="2" id="KW-1185">Reference proteome</keyword>
<proteinExistence type="predicted"/>
<organism evidence="1 2">
    <name type="scientific">Paucilactobacillus vaccinostercus DSM 20634</name>
    <dbReference type="NCBI Taxonomy" id="1423813"/>
    <lineage>
        <taxon>Bacteria</taxon>
        <taxon>Bacillati</taxon>
        <taxon>Bacillota</taxon>
        <taxon>Bacilli</taxon>
        <taxon>Lactobacillales</taxon>
        <taxon>Lactobacillaceae</taxon>
        <taxon>Paucilactobacillus</taxon>
    </lineage>
</organism>
<evidence type="ECO:0000313" key="2">
    <source>
        <dbReference type="Proteomes" id="UP000051733"/>
    </source>
</evidence>
<reference evidence="1 2" key="1">
    <citation type="journal article" date="2015" name="Genome Announc.">
        <title>Expanding the biotechnology potential of lactobacilli through comparative genomics of 213 strains and associated genera.</title>
        <authorList>
            <person name="Sun Z."/>
            <person name="Harris H.M."/>
            <person name="McCann A."/>
            <person name="Guo C."/>
            <person name="Argimon S."/>
            <person name="Zhang W."/>
            <person name="Yang X."/>
            <person name="Jeffery I.B."/>
            <person name="Cooney J.C."/>
            <person name="Kagawa T.F."/>
            <person name="Liu W."/>
            <person name="Song Y."/>
            <person name="Salvetti E."/>
            <person name="Wrobel A."/>
            <person name="Rasinkangas P."/>
            <person name="Parkhill J."/>
            <person name="Rea M.C."/>
            <person name="O'Sullivan O."/>
            <person name="Ritari J."/>
            <person name="Douillard F.P."/>
            <person name="Paul Ross R."/>
            <person name="Yang R."/>
            <person name="Briner A.E."/>
            <person name="Felis G.E."/>
            <person name="de Vos W.M."/>
            <person name="Barrangou R."/>
            <person name="Klaenhammer T.R."/>
            <person name="Caufield P.W."/>
            <person name="Cui Y."/>
            <person name="Zhang H."/>
            <person name="O'Toole P.W."/>
        </authorList>
    </citation>
    <scope>NUCLEOTIDE SEQUENCE [LARGE SCALE GENOMIC DNA]</scope>
    <source>
        <strain evidence="1 2">DSM 20634</strain>
    </source>
</reference>
<gene>
    <name evidence="1" type="ORF">FC26_GL001969</name>
</gene>
<name>A0A0R2A1P2_9LACO</name>
<dbReference type="PATRIC" id="fig|1423813.3.peg.2001"/>
<accession>A0A0R2A1P2</accession>
<evidence type="ECO:0000313" key="1">
    <source>
        <dbReference type="EMBL" id="KRM61182.1"/>
    </source>
</evidence>
<dbReference type="Proteomes" id="UP000051733">
    <property type="component" value="Unassembled WGS sequence"/>
</dbReference>
<comment type="caution">
    <text evidence="1">The sequence shown here is derived from an EMBL/GenBank/DDBJ whole genome shotgun (WGS) entry which is preliminary data.</text>
</comment>